<evidence type="ECO:0000256" key="10">
    <source>
        <dbReference type="ARBA" id="ARBA00022842"/>
    </source>
</evidence>
<evidence type="ECO:0000256" key="7">
    <source>
        <dbReference type="ARBA" id="ARBA00022737"/>
    </source>
</evidence>
<evidence type="ECO:0000256" key="8">
    <source>
        <dbReference type="ARBA" id="ARBA00022741"/>
    </source>
</evidence>
<evidence type="ECO:0000256" key="20">
    <source>
        <dbReference type="SAM" id="MobiDB-lite"/>
    </source>
</evidence>
<dbReference type="InterPro" id="IPR030672">
    <property type="entry name" value="Adcy"/>
</dbReference>
<feature type="transmembrane region" description="Helical" evidence="21">
    <location>
        <begin position="676"/>
        <end position="696"/>
    </location>
</feature>
<dbReference type="SMART" id="SM00044">
    <property type="entry name" value="CYCc"/>
    <property type="match status" value="2"/>
</dbReference>
<dbReference type="GO" id="GO:0006171">
    <property type="term" value="P:cAMP biosynthetic process"/>
    <property type="evidence" value="ECO:0007669"/>
    <property type="project" value="UniProtKB-KW"/>
</dbReference>
<dbReference type="GO" id="GO:0007189">
    <property type="term" value="P:adenylate cyclase-activating G protein-coupled receptor signaling pathway"/>
    <property type="evidence" value="ECO:0007669"/>
    <property type="project" value="TreeGrafter"/>
</dbReference>
<dbReference type="FunFam" id="3.30.70.1230:FF:000002">
    <property type="entry name" value="Adenylate cyclase"/>
    <property type="match status" value="1"/>
</dbReference>
<proteinExistence type="inferred from homology"/>
<dbReference type="GO" id="GO:0004016">
    <property type="term" value="F:adenylate cyclase activity"/>
    <property type="evidence" value="ECO:0007669"/>
    <property type="project" value="UniProtKB-EC"/>
</dbReference>
<feature type="transmembrane region" description="Helical" evidence="21">
    <location>
        <begin position="196"/>
        <end position="216"/>
    </location>
</feature>
<feature type="transmembrane region" description="Helical" evidence="21">
    <location>
        <begin position="746"/>
        <end position="766"/>
    </location>
</feature>
<evidence type="ECO:0000256" key="1">
    <source>
        <dbReference type="ARBA" id="ARBA00001593"/>
    </source>
</evidence>
<feature type="transmembrane region" description="Helical" evidence="21">
    <location>
        <begin position="170"/>
        <end position="190"/>
    </location>
</feature>
<feature type="binding site" evidence="17">
    <location>
        <position position="1144"/>
    </location>
    <ligand>
        <name>ATP</name>
        <dbReference type="ChEBI" id="CHEBI:30616"/>
    </ligand>
</feature>
<dbReference type="InterPro" id="IPR009398">
    <property type="entry name" value="Adcy_conserved_dom"/>
</dbReference>
<feature type="binding site" evidence="17">
    <location>
        <begin position="444"/>
        <end position="446"/>
    </location>
    <ligand>
        <name>ATP</name>
        <dbReference type="ChEBI" id="CHEBI:30616"/>
    </ligand>
</feature>
<keyword evidence="14" id="KW-0325">Glycoprotein</keyword>
<keyword evidence="6 16" id="KW-0479">Metal-binding</keyword>
<evidence type="ECO:0000256" key="19">
    <source>
        <dbReference type="RuleBase" id="RU000405"/>
    </source>
</evidence>
<sequence>MTGGRNSVSPDQNDLKAHLRDGSLGSVGSKKAWEVSKSNPTTPGLNGVNVVIPQDNVNPKNTLINGFVHSNGGITQNGKSIVPTSRPGTGNSMNRKSAWERAAEEYEQSQIKKKLEKHQKPVIEEATLIHDSKCFDVQTIRTVFKSKKFKDPRLEKLYQRYFFKWNQNNLTVLMALLAFICLVLIVFHYVGGAITVIKGISLGFIFILFIVMEVLCNRNAFTQLQMNIMKYVIMSMLVCMTLLATIDNDPRSASEGVWCTVFFVYMVYTLVPLRMRLSVLGGIILSVIQVICSVAMNYSDSYLWKQVLANVLIFTAVNLAGVFTHYPTEVAQRQAFLETRRCIEARMKCQRENQQQERLLLSVLPRHVAMEMKSDIAGKPKDTMFHKIYIQRHDNVSILFADICGFTSLSSTCTAQELVQLLNELFARFDKLASDNHCLRIKILGDCYYCVSGIPEARSDHAQCCIEMGLDMIEAIAMVRDITCVDVNMRVGIHSGRVHCGVLGLRKWQFDVWSNDVTLANTMESGGLPGRVHITATTASCLGGEYAVEDGHGGDRNAYLRDNQIATYLIVDEGQRAKKVKIEKKQSNTNQKEAKMMKMMGMEDQQNGNKKLGFGEDSGNRDPEDEVNEYLGRAIDARSVDRLRLEHVKPFFLTFRSKNLEEKYSKVRDSMFKSHMACALIVCCLVCLTQIVIIPGSAVMAGIFPICAVLLIILFLIVIAENFGCTPKSLRSISTKIAISRPVSQLVAAFAVIVIYAASFCSMFSLDTTDIRTCLAEEFKITPLEVNITHLYWKGLVYGDETNLCNLTPTSHFPEYFTFCVLLTMVTSAVYLQASSVLKLVLLAIISGIYLIFVLVTHVNLFDNRDLILRAHVEKSLHDPSSTIELKWATLVVLMVYTLVLFIHAQQVESTARLDFLWKLQATDEKEEMESLRAYNMRLVCNILPQHVAEHFLKSESKKDEDLYHEDCENVCVMFASVCNFSDFYIELEGNNEGVECLRLLNEIIADFDEILQNPKFKCIEKIKTIGSTYMAASGLTKETNSANFDHVVAMAEYAMALQVQLEDVNEHSFNNFKLRVGLNVGSLIAGVIGARKPQFDIWGNAVNVASRMESTGKPDTIQLTQEVHNILSPRGFVFECRGMVRVKGKGDMLTYFMLGKQGQTDKLLKT</sequence>
<feature type="region of interest" description="Disordered" evidence="20">
    <location>
        <begin position="75"/>
        <end position="94"/>
    </location>
</feature>
<keyword evidence="13 16" id="KW-0472">Membrane</keyword>
<feature type="compositionally biased region" description="Polar residues" evidence="20">
    <location>
        <begin position="1"/>
        <end position="12"/>
    </location>
</feature>
<keyword evidence="8 16" id="KW-0547">Nucleotide-binding</keyword>
<comment type="catalytic activity">
    <reaction evidence="1 16">
        <text>ATP = 3',5'-cyclic AMP + diphosphate</text>
        <dbReference type="Rhea" id="RHEA:15389"/>
        <dbReference type="ChEBI" id="CHEBI:30616"/>
        <dbReference type="ChEBI" id="CHEBI:33019"/>
        <dbReference type="ChEBI" id="CHEBI:58165"/>
        <dbReference type="EC" id="4.6.1.1"/>
    </reaction>
</comment>
<dbReference type="InterPro" id="IPR032628">
    <property type="entry name" value="AC_N"/>
</dbReference>
<evidence type="ECO:0000256" key="2">
    <source>
        <dbReference type="ARBA" id="ARBA00001936"/>
    </source>
</evidence>
<feature type="binding site" evidence="17">
    <location>
        <begin position="1104"/>
        <end position="1108"/>
    </location>
    <ligand>
        <name>ATP</name>
        <dbReference type="ChEBI" id="CHEBI:30616"/>
    </ligand>
</feature>
<dbReference type="GO" id="GO:0005524">
    <property type="term" value="F:ATP binding"/>
    <property type="evidence" value="ECO:0007669"/>
    <property type="project" value="UniProtKB-UniRule"/>
</dbReference>
<dbReference type="Pfam" id="PF00211">
    <property type="entry name" value="Guanylate_cyc"/>
    <property type="match status" value="2"/>
</dbReference>
<keyword evidence="24" id="KW-1185">Reference proteome</keyword>
<dbReference type="GO" id="GO:0046872">
    <property type="term" value="F:metal ion binding"/>
    <property type="evidence" value="ECO:0007669"/>
    <property type="project" value="UniProtKB-KW"/>
</dbReference>
<keyword evidence="12 16" id="KW-0115">cAMP biosynthesis</keyword>
<dbReference type="EC" id="4.6.1.1" evidence="4 16"/>
<dbReference type="GO" id="GO:0005886">
    <property type="term" value="C:plasma membrane"/>
    <property type="evidence" value="ECO:0007669"/>
    <property type="project" value="InterPro"/>
</dbReference>
<feature type="region of interest" description="Disordered" evidence="20">
    <location>
        <begin position="1"/>
        <end position="47"/>
    </location>
</feature>
<dbReference type="InterPro" id="IPR029787">
    <property type="entry name" value="Nucleotide_cyclase"/>
</dbReference>
<feature type="binding site" evidence="17">
    <location>
        <begin position="1097"/>
        <end position="1099"/>
    </location>
    <ligand>
        <name>ATP</name>
        <dbReference type="ChEBI" id="CHEBI:30616"/>
    </ligand>
</feature>
<feature type="transmembrane region" description="Helical" evidence="21">
    <location>
        <begin position="702"/>
        <end position="725"/>
    </location>
</feature>
<evidence type="ECO:0000313" key="24">
    <source>
        <dbReference type="Proteomes" id="UP000749559"/>
    </source>
</evidence>
<evidence type="ECO:0000256" key="9">
    <source>
        <dbReference type="ARBA" id="ARBA00022840"/>
    </source>
</evidence>
<dbReference type="OrthoDB" id="2107370at2759"/>
<feature type="binding site" evidence="18">
    <location>
        <position position="402"/>
    </location>
    <ligand>
        <name>Mg(2+)</name>
        <dbReference type="ChEBI" id="CHEBI:18420"/>
        <label>2</label>
        <note>catalytic</note>
    </ligand>
</feature>
<dbReference type="PANTHER" id="PTHR45627">
    <property type="entry name" value="ADENYLATE CYCLASE TYPE 1"/>
    <property type="match status" value="1"/>
</dbReference>
<keyword evidence="10 16" id="KW-0460">Magnesium</keyword>
<dbReference type="PROSITE" id="PS00452">
    <property type="entry name" value="GUANYLATE_CYCLASE_1"/>
    <property type="match status" value="2"/>
</dbReference>
<feature type="binding site" evidence="18">
    <location>
        <position position="446"/>
    </location>
    <ligand>
        <name>Mg(2+)</name>
        <dbReference type="ChEBI" id="CHEBI:18420"/>
        <label>2</label>
        <note>catalytic</note>
    </ligand>
</feature>
<keyword evidence="18" id="KW-0464">Manganese</keyword>
<evidence type="ECO:0000256" key="4">
    <source>
        <dbReference type="ARBA" id="ARBA00012201"/>
    </source>
</evidence>
<dbReference type="Gene3D" id="3.30.70.1230">
    <property type="entry name" value="Nucleotide cyclase"/>
    <property type="match status" value="2"/>
</dbReference>
<feature type="binding site" evidence="18">
    <location>
        <position position="402"/>
    </location>
    <ligand>
        <name>Mg(2+)</name>
        <dbReference type="ChEBI" id="CHEBI:18420"/>
        <label>1</label>
        <note>catalytic</note>
    </ligand>
</feature>
<evidence type="ECO:0000256" key="6">
    <source>
        <dbReference type="ARBA" id="ARBA00022723"/>
    </source>
</evidence>
<evidence type="ECO:0000256" key="21">
    <source>
        <dbReference type="SAM" id="Phobius"/>
    </source>
</evidence>
<keyword evidence="7" id="KW-0677">Repeat</keyword>
<name>A0A8S4P5M0_OWEFU</name>
<comment type="similarity">
    <text evidence="16 19">Belongs to the adenylyl cyclase class-4/guanylyl cyclase family.</text>
</comment>
<reference evidence="23" key="1">
    <citation type="submission" date="2022-03" db="EMBL/GenBank/DDBJ databases">
        <authorList>
            <person name="Martin C."/>
        </authorList>
    </citation>
    <scope>NUCLEOTIDE SEQUENCE</scope>
</reference>
<feature type="transmembrane region" description="Helical" evidence="21">
    <location>
        <begin position="302"/>
        <end position="323"/>
    </location>
</feature>
<dbReference type="PROSITE" id="PS50125">
    <property type="entry name" value="GUANYLATE_CYCLASE_2"/>
    <property type="match status" value="2"/>
</dbReference>
<dbReference type="Pfam" id="PF06327">
    <property type="entry name" value="Adcy_cons_dom"/>
    <property type="match status" value="1"/>
</dbReference>
<gene>
    <name evidence="23" type="ORF">OFUS_LOCUS13786</name>
</gene>
<evidence type="ECO:0000256" key="11">
    <source>
        <dbReference type="ARBA" id="ARBA00022989"/>
    </source>
</evidence>
<feature type="binding site" evidence="18">
    <location>
        <position position="403"/>
    </location>
    <ligand>
        <name>Mg(2+)</name>
        <dbReference type="ChEBI" id="CHEBI:18420"/>
        <label>2</label>
        <note>catalytic</note>
    </ligand>
</feature>
<comment type="cofactor">
    <cofactor evidence="2">
        <name>Mn(2+)</name>
        <dbReference type="ChEBI" id="CHEBI:29035"/>
    </cofactor>
</comment>
<feature type="domain" description="Guanylate cyclase" evidence="22">
    <location>
        <begin position="397"/>
        <end position="524"/>
    </location>
</feature>
<feature type="binding site" evidence="17">
    <location>
        <position position="490"/>
    </location>
    <ligand>
        <name>ATP</name>
        <dbReference type="ChEBI" id="CHEBI:30616"/>
    </ligand>
</feature>
<feature type="transmembrane region" description="Helical" evidence="21">
    <location>
        <begin position="228"/>
        <end position="246"/>
    </location>
</feature>
<dbReference type="FunFam" id="3.30.70.1230:FF:000001">
    <property type="entry name" value="Adenylate cyclase"/>
    <property type="match status" value="1"/>
</dbReference>
<evidence type="ECO:0000259" key="22">
    <source>
        <dbReference type="PROSITE" id="PS50125"/>
    </source>
</evidence>
<feature type="binding site" evidence="18">
    <location>
        <position position="446"/>
    </location>
    <ligand>
        <name>Mg(2+)</name>
        <dbReference type="ChEBI" id="CHEBI:18420"/>
        <label>1</label>
        <note>catalytic</note>
    </ligand>
</feature>
<keyword evidence="15 16" id="KW-0456">Lyase</keyword>
<comment type="cofactor">
    <cofactor evidence="18">
        <name>Mg(2+)</name>
        <dbReference type="ChEBI" id="CHEBI:18420"/>
    </cofactor>
    <cofactor evidence="18">
        <name>Mn(2+)</name>
        <dbReference type="ChEBI" id="CHEBI:29035"/>
    </cofactor>
    <text evidence="18">Binds 2 magnesium ions per subunit. Is also active with manganese (in vitro).</text>
</comment>
<evidence type="ECO:0000256" key="17">
    <source>
        <dbReference type="PIRSR" id="PIRSR039050-50"/>
    </source>
</evidence>
<protein>
    <recommendedName>
        <fullName evidence="4 16">adenylate cyclase</fullName>
        <ecNumber evidence="4 16">4.6.1.1</ecNumber>
    </recommendedName>
</protein>
<feature type="domain" description="Guanylate cyclase" evidence="22">
    <location>
        <begin position="972"/>
        <end position="1110"/>
    </location>
</feature>
<feature type="transmembrane region" description="Helical" evidence="21">
    <location>
        <begin position="841"/>
        <end position="861"/>
    </location>
</feature>
<organism evidence="23 24">
    <name type="scientific">Owenia fusiformis</name>
    <name type="common">Polychaete worm</name>
    <dbReference type="NCBI Taxonomy" id="6347"/>
    <lineage>
        <taxon>Eukaryota</taxon>
        <taxon>Metazoa</taxon>
        <taxon>Spiralia</taxon>
        <taxon>Lophotrochozoa</taxon>
        <taxon>Annelida</taxon>
        <taxon>Polychaeta</taxon>
        <taxon>Sedentaria</taxon>
        <taxon>Canalipalpata</taxon>
        <taxon>Sabellida</taxon>
        <taxon>Oweniida</taxon>
        <taxon>Oweniidae</taxon>
        <taxon>Owenia</taxon>
    </lineage>
</organism>
<evidence type="ECO:0000256" key="15">
    <source>
        <dbReference type="ARBA" id="ARBA00023239"/>
    </source>
</evidence>
<dbReference type="InterPro" id="IPR018297">
    <property type="entry name" value="A/G_cyclase_CS"/>
</dbReference>
<evidence type="ECO:0000256" key="13">
    <source>
        <dbReference type="ARBA" id="ARBA00023136"/>
    </source>
</evidence>
<dbReference type="CDD" id="cd07302">
    <property type="entry name" value="CHD"/>
    <property type="match status" value="2"/>
</dbReference>
<evidence type="ECO:0000313" key="23">
    <source>
        <dbReference type="EMBL" id="CAH1788216.1"/>
    </source>
</evidence>
<dbReference type="AlphaFoldDB" id="A0A8S4P5M0"/>
<keyword evidence="9 16" id="KW-0067">ATP-binding</keyword>
<keyword evidence="5 21" id="KW-0812">Transmembrane</keyword>
<evidence type="ECO:0000256" key="3">
    <source>
        <dbReference type="ARBA" id="ARBA00004141"/>
    </source>
</evidence>
<comment type="function">
    <text evidence="16">Catalyzes the formation of the signaling molecule cAMP in response to G-protein signaling.</text>
</comment>
<dbReference type="Proteomes" id="UP000749559">
    <property type="component" value="Unassembled WGS sequence"/>
</dbReference>
<dbReference type="EMBL" id="CAIIXF020000007">
    <property type="protein sequence ID" value="CAH1788216.1"/>
    <property type="molecule type" value="Genomic_DNA"/>
</dbReference>
<evidence type="ECO:0000256" key="18">
    <source>
        <dbReference type="PIRSR" id="PIRSR039050-51"/>
    </source>
</evidence>
<comment type="caution">
    <text evidence="23">The sequence shown here is derived from an EMBL/GenBank/DDBJ whole genome shotgun (WGS) entry which is preliminary data.</text>
</comment>
<dbReference type="Pfam" id="PF16214">
    <property type="entry name" value="AC_N"/>
    <property type="match status" value="1"/>
</dbReference>
<evidence type="ECO:0000256" key="16">
    <source>
        <dbReference type="PIRNR" id="PIRNR039050"/>
    </source>
</evidence>
<feature type="transmembrane region" description="Helical" evidence="21">
    <location>
        <begin position="886"/>
        <end position="905"/>
    </location>
</feature>
<feature type="transmembrane region" description="Helical" evidence="21">
    <location>
        <begin position="277"/>
        <end position="296"/>
    </location>
</feature>
<dbReference type="GO" id="GO:0035556">
    <property type="term" value="P:intracellular signal transduction"/>
    <property type="evidence" value="ECO:0007669"/>
    <property type="project" value="InterPro"/>
</dbReference>
<evidence type="ECO:0000256" key="5">
    <source>
        <dbReference type="ARBA" id="ARBA00022692"/>
    </source>
</evidence>
<dbReference type="PANTHER" id="PTHR45627:SF16">
    <property type="entry name" value="ADENYLATE CYCLASE"/>
    <property type="match status" value="1"/>
</dbReference>
<dbReference type="InterPro" id="IPR001054">
    <property type="entry name" value="A/G_cyclase"/>
</dbReference>
<dbReference type="PIRSF" id="PIRSF039050">
    <property type="entry name" value="Ade_cyc"/>
    <property type="match status" value="1"/>
</dbReference>
<comment type="subcellular location">
    <subcellularLocation>
        <location evidence="3">Membrane</location>
        <topology evidence="3">Multi-pass membrane protein</topology>
    </subcellularLocation>
</comment>
<feature type="binding site" evidence="17">
    <location>
        <position position="1024"/>
    </location>
    <ligand>
        <name>ATP</name>
        <dbReference type="ChEBI" id="CHEBI:30616"/>
    </ligand>
</feature>
<feature type="transmembrane region" description="Helical" evidence="21">
    <location>
        <begin position="816"/>
        <end position="834"/>
    </location>
</feature>
<accession>A0A8S4P5M0</accession>
<dbReference type="SUPFAM" id="SSF55073">
    <property type="entry name" value="Nucleotide cyclase"/>
    <property type="match status" value="2"/>
</dbReference>
<keyword evidence="11 21" id="KW-1133">Transmembrane helix</keyword>
<feature type="transmembrane region" description="Helical" evidence="21">
    <location>
        <begin position="252"/>
        <end position="270"/>
    </location>
</feature>
<feature type="binding site" evidence="17">
    <location>
        <begin position="402"/>
        <end position="407"/>
    </location>
    <ligand>
        <name>ATP</name>
        <dbReference type="ChEBI" id="CHEBI:30616"/>
    </ligand>
</feature>
<evidence type="ECO:0000256" key="12">
    <source>
        <dbReference type="ARBA" id="ARBA00022998"/>
    </source>
</evidence>
<evidence type="ECO:0000256" key="14">
    <source>
        <dbReference type="ARBA" id="ARBA00023180"/>
    </source>
</evidence>